<accession>A0A1B2AGB9</accession>
<gene>
    <name evidence="1" type="ORF">A6F68_02700</name>
</gene>
<evidence type="ECO:0000313" key="1">
    <source>
        <dbReference type="EMBL" id="ANY21192.1"/>
    </source>
</evidence>
<dbReference type="Proteomes" id="UP000092932">
    <property type="component" value="Chromosome"/>
</dbReference>
<dbReference type="OrthoDB" id="7411138at2"/>
<dbReference type="EMBL" id="CP016591">
    <property type="protein sequence ID" value="ANY21192.1"/>
    <property type="molecule type" value="Genomic_DNA"/>
</dbReference>
<dbReference type="KEGG" id="ado:A6F68_02700"/>
<name>A0A1B2AGB9_9SPHN</name>
<organism evidence="1 2">
    <name type="scientific">Tsuneonella dongtanensis</name>
    <dbReference type="NCBI Taxonomy" id="692370"/>
    <lineage>
        <taxon>Bacteria</taxon>
        <taxon>Pseudomonadati</taxon>
        <taxon>Pseudomonadota</taxon>
        <taxon>Alphaproteobacteria</taxon>
        <taxon>Sphingomonadales</taxon>
        <taxon>Erythrobacteraceae</taxon>
        <taxon>Tsuneonella</taxon>
    </lineage>
</organism>
<protein>
    <submittedName>
        <fullName evidence="1">Uncharacterized protein</fullName>
    </submittedName>
</protein>
<reference evidence="1 2" key="1">
    <citation type="submission" date="2016-07" db="EMBL/GenBank/DDBJ databases">
        <title>Complete genome sequence of Altererythrobacter dongtanensis KCTC 22672, a type strain with esterase isolated from tidal flat.</title>
        <authorList>
            <person name="Cheng H."/>
            <person name="Wu Y.-H."/>
            <person name="Zhou P."/>
            <person name="Huo Y.-Y."/>
            <person name="Wang C.-S."/>
            <person name="Xu X.-W."/>
        </authorList>
    </citation>
    <scope>NUCLEOTIDE SEQUENCE [LARGE SCALE GENOMIC DNA]</scope>
    <source>
        <strain evidence="1 2">KCTC 22672</strain>
    </source>
</reference>
<evidence type="ECO:0000313" key="2">
    <source>
        <dbReference type="Proteomes" id="UP000092932"/>
    </source>
</evidence>
<dbReference type="AlphaFoldDB" id="A0A1B2AGB9"/>
<sequence>MSQTFEFYDARAREAEAEADKATLDNVRDRNLRAAKTWQALANQAKRVMLDRAKTEREKAARRAVEAADAADIQDVIDAADEAA</sequence>
<dbReference type="RefSeq" id="WP_067681111.1">
    <property type="nucleotide sequence ID" value="NZ_CP016591.1"/>
</dbReference>
<proteinExistence type="predicted"/>
<keyword evidence="2" id="KW-1185">Reference proteome</keyword>